<dbReference type="InterPro" id="IPR047769">
    <property type="entry name" value="MFS_ArsJ"/>
</dbReference>
<keyword evidence="2 4" id="KW-1133">Transmembrane helix</keyword>
<evidence type="ECO:0000256" key="1">
    <source>
        <dbReference type="ARBA" id="ARBA00022692"/>
    </source>
</evidence>
<dbReference type="Gene3D" id="1.20.1250.20">
    <property type="entry name" value="MFS general substrate transporter like domains"/>
    <property type="match status" value="2"/>
</dbReference>
<gene>
    <name evidence="5" type="primary">arsJ</name>
    <name evidence="5" type="ORF">ABVT43_07185</name>
</gene>
<keyword evidence="1 4" id="KW-0812">Transmembrane</keyword>
<proteinExistence type="predicted"/>
<dbReference type="SUPFAM" id="SSF103473">
    <property type="entry name" value="MFS general substrate transporter"/>
    <property type="match status" value="1"/>
</dbReference>
<protein>
    <submittedName>
        <fullName evidence="5">Organoarsenical effux MFS transporter ArsJ</fullName>
    </submittedName>
</protein>
<dbReference type="Proteomes" id="UP001548189">
    <property type="component" value="Unassembled WGS sequence"/>
</dbReference>
<accession>A0ABV2BTK4</accession>
<feature type="transmembrane region" description="Helical" evidence="4">
    <location>
        <begin position="12"/>
        <end position="33"/>
    </location>
</feature>
<name>A0ABV2BTK4_9GAMM</name>
<organism evidence="5 6">
    <name type="scientific">Aliikangiella maris</name>
    <dbReference type="NCBI Taxonomy" id="3162458"/>
    <lineage>
        <taxon>Bacteria</taxon>
        <taxon>Pseudomonadati</taxon>
        <taxon>Pseudomonadota</taxon>
        <taxon>Gammaproteobacteria</taxon>
        <taxon>Oceanospirillales</taxon>
        <taxon>Pleioneaceae</taxon>
        <taxon>Aliikangiella</taxon>
    </lineage>
</organism>
<dbReference type="EMBL" id="JBEVCJ010000006">
    <property type="protein sequence ID" value="MET1254902.1"/>
    <property type="molecule type" value="Genomic_DNA"/>
</dbReference>
<evidence type="ECO:0000256" key="2">
    <source>
        <dbReference type="ARBA" id="ARBA00022989"/>
    </source>
</evidence>
<feature type="transmembrane region" description="Helical" evidence="4">
    <location>
        <begin position="309"/>
        <end position="332"/>
    </location>
</feature>
<dbReference type="NCBIfam" id="NF033734">
    <property type="entry name" value="MFS_ArsJ"/>
    <property type="match status" value="1"/>
</dbReference>
<feature type="transmembrane region" description="Helical" evidence="4">
    <location>
        <begin position="280"/>
        <end position="303"/>
    </location>
</feature>
<dbReference type="RefSeq" id="WP_353874517.1">
    <property type="nucleotide sequence ID" value="NZ_JBEVCJ010000006.1"/>
</dbReference>
<comment type="caution">
    <text evidence="5">The sequence shown here is derived from an EMBL/GenBank/DDBJ whole genome shotgun (WGS) entry which is preliminary data.</text>
</comment>
<feature type="transmembrane region" description="Helical" evidence="4">
    <location>
        <begin position="207"/>
        <end position="234"/>
    </location>
</feature>
<keyword evidence="3 4" id="KW-0472">Membrane</keyword>
<dbReference type="InterPro" id="IPR036259">
    <property type="entry name" value="MFS_trans_sf"/>
</dbReference>
<evidence type="ECO:0000313" key="6">
    <source>
        <dbReference type="Proteomes" id="UP001548189"/>
    </source>
</evidence>
<reference evidence="5 6" key="1">
    <citation type="submission" date="2024-06" db="EMBL/GenBank/DDBJ databases">
        <authorList>
            <person name="Li F."/>
        </authorList>
    </citation>
    <scope>NUCLEOTIDE SEQUENCE [LARGE SCALE GENOMIC DNA]</scope>
    <source>
        <strain evidence="5 6">GXAS 311</strain>
    </source>
</reference>
<dbReference type="Pfam" id="PF07690">
    <property type="entry name" value="MFS_1"/>
    <property type="match status" value="1"/>
</dbReference>
<evidence type="ECO:0000313" key="5">
    <source>
        <dbReference type="EMBL" id="MET1254902.1"/>
    </source>
</evidence>
<feature type="transmembrane region" description="Helical" evidence="4">
    <location>
        <begin position="39"/>
        <end position="60"/>
    </location>
</feature>
<evidence type="ECO:0000256" key="4">
    <source>
        <dbReference type="SAM" id="Phobius"/>
    </source>
</evidence>
<dbReference type="PANTHER" id="PTHR23547">
    <property type="entry name" value="MAJOR FACILITATOR SUPERFAMILY DOMAIN, GENERAL SUBSTRATE TRANSPORTER"/>
    <property type="match status" value="1"/>
</dbReference>
<sequence>MSALKSYITVTVAYWAFTLTDGALRMLVVLYFHQLGFDALSIAFLFLFYELFGVVTNLLGGWLAARFGLNKTLFAGLILQVSALYLLSFESYLSVAYVMFAQAISGIAKDLNKMSAKSSLKLLLPQEAEGTLFKWVALLTGSKNTLKGVGFFLGGFLLQWQGYENSLLTLMVGLSTVAIACWLTMPGELNAGRVKVKFKQLFSKSPLVNYLSAARFFLFGARDVWFVIALPVFLQTQLNWQHAQVGTLMAGWIILYGIVQSITPKLLGFQSPTHAPTARNAIIAVAGLLLVLLVMIVANYLSLDITYNIILGLLGFALVFAVNSAIHSYLILSYSAQKNVSLDVGFYYMSNAAGRLAGTLLSGLVFLKAGFVACLWTSAMMIFLCLLITIKLKYAEKVSS</sequence>
<keyword evidence="6" id="KW-1185">Reference proteome</keyword>
<evidence type="ECO:0000256" key="3">
    <source>
        <dbReference type="ARBA" id="ARBA00023136"/>
    </source>
</evidence>
<feature type="transmembrane region" description="Helical" evidence="4">
    <location>
        <begin position="166"/>
        <end position="186"/>
    </location>
</feature>
<feature type="transmembrane region" description="Helical" evidence="4">
    <location>
        <begin position="370"/>
        <end position="390"/>
    </location>
</feature>
<feature type="transmembrane region" description="Helical" evidence="4">
    <location>
        <begin position="240"/>
        <end position="259"/>
    </location>
</feature>
<dbReference type="InterPro" id="IPR011701">
    <property type="entry name" value="MFS"/>
</dbReference>
<feature type="transmembrane region" description="Helical" evidence="4">
    <location>
        <begin position="344"/>
        <end position="364"/>
    </location>
</feature>
<dbReference type="PANTHER" id="PTHR23547:SF1">
    <property type="entry name" value="MAJOR FACILITATOR SUPERFAMILY MFS_1"/>
    <property type="match status" value="1"/>
</dbReference>